<feature type="compositionally biased region" description="Basic and acidic residues" evidence="1">
    <location>
        <begin position="191"/>
        <end position="203"/>
    </location>
</feature>
<feature type="compositionally biased region" description="Basic and acidic residues" evidence="1">
    <location>
        <begin position="63"/>
        <end position="89"/>
    </location>
</feature>
<feature type="compositionally biased region" description="Basic and acidic residues" evidence="1">
    <location>
        <begin position="211"/>
        <end position="220"/>
    </location>
</feature>
<keyword evidence="2" id="KW-0472">Membrane</keyword>
<feature type="compositionally biased region" description="Basic and acidic residues" evidence="1">
    <location>
        <begin position="152"/>
        <end position="179"/>
    </location>
</feature>
<evidence type="ECO:0000256" key="1">
    <source>
        <dbReference type="SAM" id="MobiDB-lite"/>
    </source>
</evidence>
<feature type="compositionally biased region" description="Basic residues" evidence="1">
    <location>
        <begin position="180"/>
        <end position="190"/>
    </location>
</feature>
<feature type="region of interest" description="Disordered" evidence="1">
    <location>
        <begin position="63"/>
        <end position="228"/>
    </location>
</feature>
<keyword evidence="2" id="KW-1133">Transmembrane helix</keyword>
<keyword evidence="4" id="KW-1185">Reference proteome</keyword>
<sequence length="228" mass="24971">MAIVGFSLLGLIFSVACCGFALLRRVRNEKWLFHALSLRLDRAAAKREEAATKARLARERANNREARRLQREKDKRMGIKREKVRKQGQEELEGVLIGTPGAGTEVEEECGDAGAVGGGGLAPIAEGPEEDEVQDAAPAGSPAGFSLAGAGEKGKKDKKEKRSGTDRQEAEGDGPEKKEKKEKKAKKDKKDKKDEVNNKEKKDKKEKKGKKKEEVLEDRGAQAPELDP</sequence>
<dbReference type="Proteomes" id="UP001189429">
    <property type="component" value="Unassembled WGS sequence"/>
</dbReference>
<accession>A0ABN9TIH5</accession>
<name>A0ABN9TIH5_9DINO</name>
<gene>
    <name evidence="3" type="ORF">PCOR1329_LOCUS39369</name>
</gene>
<protein>
    <submittedName>
        <fullName evidence="3">Uncharacterized protein</fullName>
    </submittedName>
</protein>
<evidence type="ECO:0000313" key="4">
    <source>
        <dbReference type="Proteomes" id="UP001189429"/>
    </source>
</evidence>
<organism evidence="3 4">
    <name type="scientific">Prorocentrum cordatum</name>
    <dbReference type="NCBI Taxonomy" id="2364126"/>
    <lineage>
        <taxon>Eukaryota</taxon>
        <taxon>Sar</taxon>
        <taxon>Alveolata</taxon>
        <taxon>Dinophyceae</taxon>
        <taxon>Prorocentrales</taxon>
        <taxon>Prorocentraceae</taxon>
        <taxon>Prorocentrum</taxon>
    </lineage>
</organism>
<reference evidence="3" key="1">
    <citation type="submission" date="2023-10" db="EMBL/GenBank/DDBJ databases">
        <authorList>
            <person name="Chen Y."/>
            <person name="Shah S."/>
            <person name="Dougan E. K."/>
            <person name="Thang M."/>
            <person name="Chan C."/>
        </authorList>
    </citation>
    <scope>NUCLEOTIDE SEQUENCE [LARGE SCALE GENOMIC DNA]</scope>
</reference>
<keyword evidence="2" id="KW-0812">Transmembrane</keyword>
<proteinExistence type="predicted"/>
<comment type="caution">
    <text evidence="3">The sequence shown here is derived from an EMBL/GenBank/DDBJ whole genome shotgun (WGS) entry which is preliminary data.</text>
</comment>
<evidence type="ECO:0000256" key="2">
    <source>
        <dbReference type="SAM" id="Phobius"/>
    </source>
</evidence>
<dbReference type="EMBL" id="CAUYUJ010014753">
    <property type="protein sequence ID" value="CAK0845640.1"/>
    <property type="molecule type" value="Genomic_DNA"/>
</dbReference>
<evidence type="ECO:0000313" key="3">
    <source>
        <dbReference type="EMBL" id="CAK0845640.1"/>
    </source>
</evidence>
<feature type="transmembrane region" description="Helical" evidence="2">
    <location>
        <begin position="6"/>
        <end position="23"/>
    </location>
</feature>